<keyword evidence="3" id="KW-1185">Reference proteome</keyword>
<dbReference type="EMBL" id="JAHYBZ010000002">
    <property type="protein sequence ID" value="MBW6397317.1"/>
    <property type="molecule type" value="Genomic_DNA"/>
</dbReference>
<evidence type="ECO:0008006" key="4">
    <source>
        <dbReference type="Google" id="ProtNLM"/>
    </source>
</evidence>
<sequence>MIRCAASLLAATLLAASPGRADCFDWDLAATTDRGTLSGLPSGPLRWRIGLSAAGGIHQATSVEIAWTGPDGVTWRQTLFEEIQDGRPALRARRGRLELRVTYCAAGGACRDTTLPYAWDARARRFVGTDRKTRESLAAACGSLPERVPTTPSEPAVP</sequence>
<feature type="chain" id="PRO_5045168174" description="DUF3757 domain-containing protein" evidence="1">
    <location>
        <begin position="22"/>
        <end position="158"/>
    </location>
</feature>
<reference evidence="2 3" key="1">
    <citation type="submission" date="2021-07" db="EMBL/GenBank/DDBJ databases">
        <authorList>
            <person name="So Y."/>
        </authorList>
    </citation>
    <scope>NUCLEOTIDE SEQUENCE [LARGE SCALE GENOMIC DNA]</scope>
    <source>
        <strain evidence="2 3">HJA6</strain>
    </source>
</reference>
<evidence type="ECO:0000256" key="1">
    <source>
        <dbReference type="SAM" id="SignalP"/>
    </source>
</evidence>
<dbReference type="RefSeq" id="WP_219761941.1">
    <property type="nucleotide sequence ID" value="NZ_JAHYBZ010000002.1"/>
</dbReference>
<protein>
    <recommendedName>
        <fullName evidence="4">DUF3757 domain-containing protein</fullName>
    </recommendedName>
</protein>
<accession>A0ABS7A4U1</accession>
<organism evidence="2 3">
    <name type="scientific">Roseomonas alba</name>
    <dbReference type="NCBI Taxonomy" id="2846776"/>
    <lineage>
        <taxon>Bacteria</taxon>
        <taxon>Pseudomonadati</taxon>
        <taxon>Pseudomonadota</taxon>
        <taxon>Alphaproteobacteria</taxon>
        <taxon>Acetobacterales</taxon>
        <taxon>Roseomonadaceae</taxon>
        <taxon>Roseomonas</taxon>
    </lineage>
</organism>
<comment type="caution">
    <text evidence="2">The sequence shown here is derived from an EMBL/GenBank/DDBJ whole genome shotgun (WGS) entry which is preliminary data.</text>
</comment>
<evidence type="ECO:0000313" key="2">
    <source>
        <dbReference type="EMBL" id="MBW6397317.1"/>
    </source>
</evidence>
<proteinExistence type="predicted"/>
<gene>
    <name evidence="2" type="ORF">KPL78_05615</name>
</gene>
<feature type="signal peptide" evidence="1">
    <location>
        <begin position="1"/>
        <end position="21"/>
    </location>
</feature>
<name>A0ABS7A4U1_9PROT</name>
<evidence type="ECO:0000313" key="3">
    <source>
        <dbReference type="Proteomes" id="UP001196565"/>
    </source>
</evidence>
<keyword evidence="1" id="KW-0732">Signal</keyword>
<dbReference type="Proteomes" id="UP001196565">
    <property type="component" value="Unassembled WGS sequence"/>
</dbReference>